<evidence type="ECO:0000313" key="2">
    <source>
        <dbReference type="Proteomes" id="UP000003100"/>
    </source>
</evidence>
<name>C0CM42_BLAHS</name>
<dbReference type="Proteomes" id="UP000003100">
    <property type="component" value="Unassembled WGS sequence"/>
</dbReference>
<reference evidence="1 2" key="1">
    <citation type="submission" date="2009-01" db="EMBL/GenBank/DDBJ databases">
        <authorList>
            <person name="Fulton L."/>
            <person name="Clifton S."/>
            <person name="Fulton B."/>
            <person name="Xu J."/>
            <person name="Minx P."/>
            <person name="Pepin K.H."/>
            <person name="Johnson M."/>
            <person name="Bhonagiri V."/>
            <person name="Nash W.E."/>
            <person name="Mardis E.R."/>
            <person name="Wilson R.K."/>
        </authorList>
    </citation>
    <scope>NUCLEOTIDE SEQUENCE [LARGE SCALE GENOMIC DNA]</scope>
    <source>
        <strain evidence="2">DSM 10507 / JCM 14656 / S5a33</strain>
    </source>
</reference>
<gene>
    <name evidence="1" type="ORF">RUMHYD_01918</name>
</gene>
<keyword evidence="2" id="KW-1185">Reference proteome</keyword>
<accession>C0CM42</accession>
<organism evidence="1 2">
    <name type="scientific">Blautia hydrogenotrophica (strain DSM 10507 / JCM 14656 / S5a33)</name>
    <name type="common">Ruminococcus hydrogenotrophicus</name>
    <dbReference type="NCBI Taxonomy" id="476272"/>
    <lineage>
        <taxon>Bacteria</taxon>
        <taxon>Bacillati</taxon>
        <taxon>Bacillota</taxon>
        <taxon>Clostridia</taxon>
        <taxon>Lachnospirales</taxon>
        <taxon>Lachnospiraceae</taxon>
        <taxon>Blautia</taxon>
    </lineage>
</organism>
<dbReference type="PATRIC" id="fig|476272.21.peg.1961"/>
<comment type="caution">
    <text evidence="1">The sequence shown here is derived from an EMBL/GenBank/DDBJ whole genome shotgun (WGS) entry which is preliminary data.</text>
</comment>
<proteinExistence type="predicted"/>
<dbReference type="AlphaFoldDB" id="C0CM42"/>
<evidence type="ECO:0000313" key="1">
    <source>
        <dbReference type="EMBL" id="EEG49112.1"/>
    </source>
</evidence>
<reference evidence="1 2" key="2">
    <citation type="submission" date="2009-02" db="EMBL/GenBank/DDBJ databases">
        <title>Draft genome sequence of Blautia hydrogenotrophica DSM 10507 (Ruminococcus hydrogenotrophicus DSM 10507).</title>
        <authorList>
            <person name="Sudarsanam P."/>
            <person name="Ley R."/>
            <person name="Guruge J."/>
            <person name="Turnbaugh P.J."/>
            <person name="Mahowald M."/>
            <person name="Liep D."/>
            <person name="Gordon J."/>
        </authorList>
    </citation>
    <scope>NUCLEOTIDE SEQUENCE [LARGE SCALE GENOMIC DNA]</scope>
    <source>
        <strain evidence="2">DSM 10507 / JCM 14656 / S5a33</strain>
    </source>
</reference>
<dbReference type="EMBL" id="ACBZ01000101">
    <property type="protein sequence ID" value="EEG49112.1"/>
    <property type="molecule type" value="Genomic_DNA"/>
</dbReference>
<sequence>MFQLDLESAGIAKRMNVYSVQRMANIVINTKKAKIMVVNWKSDKG</sequence>
<protein>
    <submittedName>
        <fullName evidence="1">Uncharacterized protein</fullName>
    </submittedName>
</protein>
<dbReference type="HOGENOM" id="CLU_3196703_0_0_9"/>